<evidence type="ECO:0000313" key="1">
    <source>
        <dbReference type="EMBL" id="MDA4844972.1"/>
    </source>
</evidence>
<comment type="caution">
    <text evidence="1">The sequence shown here is derived from an EMBL/GenBank/DDBJ whole genome shotgun (WGS) entry which is preliminary data.</text>
</comment>
<proteinExistence type="predicted"/>
<dbReference type="Proteomes" id="UP001148313">
    <property type="component" value="Unassembled WGS sequence"/>
</dbReference>
<organism evidence="1 2">
    <name type="scientific">Hoeflea poritis</name>
    <dbReference type="NCBI Taxonomy" id="2993659"/>
    <lineage>
        <taxon>Bacteria</taxon>
        <taxon>Pseudomonadati</taxon>
        <taxon>Pseudomonadota</taxon>
        <taxon>Alphaproteobacteria</taxon>
        <taxon>Hyphomicrobiales</taxon>
        <taxon>Rhizobiaceae</taxon>
        <taxon>Hoeflea</taxon>
    </lineage>
</organism>
<dbReference type="RefSeq" id="WP_271088523.1">
    <property type="nucleotide sequence ID" value="NZ_JAPJZH010000003.1"/>
</dbReference>
<gene>
    <name evidence="1" type="ORF">OOZ53_06400</name>
</gene>
<reference evidence="1" key="1">
    <citation type="submission" date="2022-11" db="EMBL/GenBank/DDBJ databases">
        <title>Hoeflea poritis sp. nov., isolated from scleractinian coral Porites lutea.</title>
        <authorList>
            <person name="Zhang G."/>
            <person name="Wei Q."/>
            <person name="Cai L."/>
        </authorList>
    </citation>
    <scope>NUCLEOTIDE SEQUENCE</scope>
    <source>
        <strain evidence="1">E7-10</strain>
    </source>
</reference>
<protein>
    <submittedName>
        <fullName evidence="1">Uncharacterized protein</fullName>
    </submittedName>
</protein>
<keyword evidence="2" id="KW-1185">Reference proteome</keyword>
<dbReference type="EMBL" id="JAPJZH010000003">
    <property type="protein sequence ID" value="MDA4844972.1"/>
    <property type="molecule type" value="Genomic_DNA"/>
</dbReference>
<name>A0ABT4VLJ5_9HYPH</name>
<evidence type="ECO:0000313" key="2">
    <source>
        <dbReference type="Proteomes" id="UP001148313"/>
    </source>
</evidence>
<accession>A0ABT4VLJ5</accession>
<sequence length="365" mass="39145">MKDGLIHHAVDGISIDFDPIGGRIEAMVIEPSDGTPALRPLHKAPWVDAGEDLPDSIDLVERSLAGDFFCAPFGKQPGTPIHGWTANGTWLPAGTENGADGSLTASYRLQEHVAGASVTKDLTLRPGHPFLYQCHRFRGGQGHLPVGHHAMIRVPGGARLSFSPKRFCVTPNNAPESDPERGRSVLSYPQRINTLAQIKTAGGKTVDAAGYPFDSGHEDTLVMAEADGDIGWSAALAKKDGFLFFAVKDARRLPETTLWMSNGGRSYAPWLSRHTYVLGIEETATGCHASRHFESTGALSSEGLATGLVLKEGAETEFRYGFGAVPAPAGWTEIADIRVRRSELMMTDTGGDSLTLPFDGTHFGL</sequence>